<organism evidence="1 2">
    <name type="scientific">Triticum urartu</name>
    <name type="common">Red wild einkorn</name>
    <name type="synonym">Crithodium urartu</name>
    <dbReference type="NCBI Taxonomy" id="4572"/>
    <lineage>
        <taxon>Eukaryota</taxon>
        <taxon>Viridiplantae</taxon>
        <taxon>Streptophyta</taxon>
        <taxon>Embryophyta</taxon>
        <taxon>Tracheophyta</taxon>
        <taxon>Spermatophyta</taxon>
        <taxon>Magnoliopsida</taxon>
        <taxon>Liliopsida</taxon>
        <taxon>Poales</taxon>
        <taxon>Poaceae</taxon>
        <taxon>BOP clade</taxon>
        <taxon>Pooideae</taxon>
        <taxon>Triticodae</taxon>
        <taxon>Triticeae</taxon>
        <taxon>Triticinae</taxon>
        <taxon>Triticum</taxon>
    </lineage>
</organism>
<reference evidence="2" key="1">
    <citation type="journal article" date="2013" name="Nature">
        <title>Draft genome of the wheat A-genome progenitor Triticum urartu.</title>
        <authorList>
            <person name="Ling H.Q."/>
            <person name="Zhao S."/>
            <person name="Liu D."/>
            <person name="Wang J."/>
            <person name="Sun H."/>
            <person name="Zhang C."/>
            <person name="Fan H."/>
            <person name="Li D."/>
            <person name="Dong L."/>
            <person name="Tao Y."/>
            <person name="Gao C."/>
            <person name="Wu H."/>
            <person name="Li Y."/>
            <person name="Cui Y."/>
            <person name="Guo X."/>
            <person name="Zheng S."/>
            <person name="Wang B."/>
            <person name="Yu K."/>
            <person name="Liang Q."/>
            <person name="Yang W."/>
            <person name="Lou X."/>
            <person name="Chen J."/>
            <person name="Feng M."/>
            <person name="Jian J."/>
            <person name="Zhang X."/>
            <person name="Luo G."/>
            <person name="Jiang Y."/>
            <person name="Liu J."/>
            <person name="Wang Z."/>
            <person name="Sha Y."/>
            <person name="Zhang B."/>
            <person name="Wu H."/>
            <person name="Tang D."/>
            <person name="Shen Q."/>
            <person name="Xue P."/>
            <person name="Zou S."/>
            <person name="Wang X."/>
            <person name="Liu X."/>
            <person name="Wang F."/>
            <person name="Yang Y."/>
            <person name="An X."/>
            <person name="Dong Z."/>
            <person name="Zhang K."/>
            <person name="Zhang X."/>
            <person name="Luo M.C."/>
            <person name="Dvorak J."/>
            <person name="Tong Y."/>
            <person name="Wang J."/>
            <person name="Yang H."/>
            <person name="Li Z."/>
            <person name="Wang D."/>
            <person name="Zhang A."/>
            <person name="Wang J."/>
        </authorList>
    </citation>
    <scope>NUCLEOTIDE SEQUENCE</scope>
    <source>
        <strain evidence="2">cv. G1812</strain>
    </source>
</reference>
<dbReference type="Proteomes" id="UP000015106">
    <property type="component" value="Chromosome 2"/>
</dbReference>
<name>A0A8R7PFY1_TRIUA</name>
<dbReference type="AlphaFoldDB" id="A0A8R7PFY1"/>
<sequence>MPATDRPELLLDQTRLASASRRTKFPSKESSRVAFSLTGRARLADQTTCGVPVVGMVILAPLLV</sequence>
<reference evidence="1" key="3">
    <citation type="submission" date="2022-06" db="UniProtKB">
        <authorList>
            <consortium name="EnsemblPlants"/>
        </authorList>
    </citation>
    <scope>IDENTIFICATION</scope>
</reference>
<evidence type="ECO:0000313" key="1">
    <source>
        <dbReference type="EnsemblPlants" id="TuG1812G0200003208.01.T01.cds445841"/>
    </source>
</evidence>
<dbReference type="EnsemblPlants" id="TuG1812G0200003208.01.T01">
    <property type="protein sequence ID" value="TuG1812G0200003208.01.T01.cds445841"/>
    <property type="gene ID" value="TuG1812G0200003208.01"/>
</dbReference>
<accession>A0A8R7PFY1</accession>
<proteinExistence type="predicted"/>
<evidence type="ECO:0000313" key="2">
    <source>
        <dbReference type="Proteomes" id="UP000015106"/>
    </source>
</evidence>
<protein>
    <submittedName>
        <fullName evidence="1">Uncharacterized protein</fullName>
    </submittedName>
</protein>
<reference evidence="1" key="2">
    <citation type="submission" date="2018-03" db="EMBL/GenBank/DDBJ databases">
        <title>The Triticum urartu genome reveals the dynamic nature of wheat genome evolution.</title>
        <authorList>
            <person name="Ling H."/>
            <person name="Ma B."/>
            <person name="Shi X."/>
            <person name="Liu H."/>
            <person name="Dong L."/>
            <person name="Sun H."/>
            <person name="Cao Y."/>
            <person name="Gao Q."/>
            <person name="Zheng S."/>
            <person name="Li Y."/>
            <person name="Yu Y."/>
            <person name="Du H."/>
            <person name="Qi M."/>
            <person name="Li Y."/>
            <person name="Yu H."/>
            <person name="Cui Y."/>
            <person name="Wang N."/>
            <person name="Chen C."/>
            <person name="Wu H."/>
            <person name="Zhao Y."/>
            <person name="Zhang J."/>
            <person name="Li Y."/>
            <person name="Zhou W."/>
            <person name="Zhang B."/>
            <person name="Hu W."/>
            <person name="Eijk M."/>
            <person name="Tang J."/>
            <person name="Witsenboer H."/>
            <person name="Zhao S."/>
            <person name="Li Z."/>
            <person name="Zhang A."/>
            <person name="Wang D."/>
            <person name="Liang C."/>
        </authorList>
    </citation>
    <scope>NUCLEOTIDE SEQUENCE [LARGE SCALE GENOMIC DNA]</scope>
    <source>
        <strain evidence="1">cv. G1812</strain>
    </source>
</reference>
<keyword evidence="2" id="KW-1185">Reference proteome</keyword>
<dbReference type="Gramene" id="TuG1812G0200003208.01.T01">
    <property type="protein sequence ID" value="TuG1812G0200003208.01.T01.cds445841"/>
    <property type="gene ID" value="TuG1812G0200003208.01"/>
</dbReference>